<accession>A0A803MJD7</accession>
<feature type="compositionally biased region" description="Polar residues" evidence="1">
    <location>
        <begin position="1039"/>
        <end position="1059"/>
    </location>
</feature>
<feature type="region of interest" description="Disordered" evidence="1">
    <location>
        <begin position="1538"/>
        <end position="1573"/>
    </location>
</feature>
<dbReference type="Pfam" id="PF07839">
    <property type="entry name" value="CaM_binding"/>
    <property type="match status" value="3"/>
</dbReference>
<feature type="region of interest" description="Disordered" evidence="1">
    <location>
        <begin position="42"/>
        <end position="77"/>
    </location>
</feature>
<dbReference type="SMART" id="SM01054">
    <property type="entry name" value="CaM_binding"/>
    <property type="match status" value="3"/>
</dbReference>
<proteinExistence type="predicted"/>
<evidence type="ECO:0000313" key="3">
    <source>
        <dbReference type="EnsemblPlants" id="AUR62030383-RA:cds"/>
    </source>
</evidence>
<feature type="compositionally biased region" description="Basic and acidic residues" evidence="1">
    <location>
        <begin position="11"/>
        <end position="20"/>
    </location>
</feature>
<evidence type="ECO:0000313" key="4">
    <source>
        <dbReference type="Proteomes" id="UP000596660"/>
    </source>
</evidence>
<feature type="compositionally biased region" description="Basic and acidic residues" evidence="1">
    <location>
        <begin position="1543"/>
        <end position="1570"/>
    </location>
</feature>
<feature type="compositionally biased region" description="Basic residues" evidence="1">
    <location>
        <begin position="239"/>
        <end position="251"/>
    </location>
</feature>
<keyword evidence="4" id="KW-1185">Reference proteome</keyword>
<protein>
    <recommendedName>
        <fullName evidence="2">Calmodulin-binding domain-containing protein</fullName>
    </recommendedName>
</protein>
<feature type="region of interest" description="Disordered" evidence="1">
    <location>
        <begin position="313"/>
        <end position="334"/>
    </location>
</feature>
<feature type="region of interest" description="Disordered" evidence="1">
    <location>
        <begin position="239"/>
        <end position="261"/>
    </location>
</feature>
<feature type="region of interest" description="Disordered" evidence="1">
    <location>
        <begin position="1"/>
        <end position="22"/>
    </location>
</feature>
<dbReference type="Proteomes" id="UP000596660">
    <property type="component" value="Unplaced"/>
</dbReference>
<feature type="region of interest" description="Disordered" evidence="1">
    <location>
        <begin position="1444"/>
        <end position="1474"/>
    </location>
</feature>
<feature type="domain" description="Calmodulin-binding" evidence="2">
    <location>
        <begin position="747"/>
        <end position="865"/>
    </location>
</feature>
<dbReference type="GO" id="GO:0005516">
    <property type="term" value="F:calmodulin binding"/>
    <property type="evidence" value="ECO:0007669"/>
    <property type="project" value="InterPro"/>
</dbReference>
<feature type="compositionally biased region" description="Basic residues" evidence="1">
    <location>
        <begin position="313"/>
        <end position="322"/>
    </location>
</feature>
<feature type="region of interest" description="Disordered" evidence="1">
    <location>
        <begin position="1033"/>
        <end position="1075"/>
    </location>
</feature>
<feature type="region of interest" description="Disordered" evidence="1">
    <location>
        <begin position="273"/>
        <end position="299"/>
    </location>
</feature>
<feature type="compositionally biased region" description="Low complexity" evidence="1">
    <location>
        <begin position="100"/>
        <end position="122"/>
    </location>
</feature>
<feature type="compositionally biased region" description="Basic and acidic residues" evidence="1">
    <location>
        <begin position="1107"/>
        <end position="1118"/>
    </location>
</feature>
<feature type="region of interest" description="Disordered" evidence="1">
    <location>
        <begin position="399"/>
        <end position="419"/>
    </location>
</feature>
<feature type="region of interest" description="Disordered" evidence="1">
    <location>
        <begin position="1686"/>
        <end position="1732"/>
    </location>
</feature>
<dbReference type="OMA" id="QTETKIW"/>
<reference evidence="3" key="1">
    <citation type="journal article" date="2017" name="Nature">
        <title>The genome of Chenopodium quinoa.</title>
        <authorList>
            <person name="Jarvis D.E."/>
            <person name="Ho Y.S."/>
            <person name="Lightfoot D.J."/>
            <person name="Schmoeckel S.M."/>
            <person name="Li B."/>
            <person name="Borm T.J.A."/>
            <person name="Ohyanagi H."/>
            <person name="Mineta K."/>
            <person name="Michell C.T."/>
            <person name="Saber N."/>
            <person name="Kharbatia N.M."/>
            <person name="Rupper R.R."/>
            <person name="Sharp A.R."/>
            <person name="Dally N."/>
            <person name="Boughton B.A."/>
            <person name="Woo Y.H."/>
            <person name="Gao G."/>
            <person name="Schijlen E.G.W.M."/>
            <person name="Guo X."/>
            <person name="Momin A.A."/>
            <person name="Negrao S."/>
            <person name="Al-Babili S."/>
            <person name="Gehring C."/>
            <person name="Roessner U."/>
            <person name="Jung C."/>
            <person name="Murphy K."/>
            <person name="Arold S.T."/>
            <person name="Gojobori T."/>
            <person name="van der Linden C.G."/>
            <person name="van Loo E.N."/>
            <person name="Jellen E.N."/>
            <person name="Maughan P.J."/>
            <person name="Tester M."/>
        </authorList>
    </citation>
    <scope>NUCLEOTIDE SEQUENCE [LARGE SCALE GENOMIC DNA]</scope>
    <source>
        <strain evidence="3">cv. PI 614886</strain>
    </source>
</reference>
<feature type="region of interest" description="Disordered" evidence="1">
    <location>
        <begin position="1765"/>
        <end position="1792"/>
    </location>
</feature>
<feature type="region of interest" description="Disordered" evidence="1">
    <location>
        <begin position="544"/>
        <end position="588"/>
    </location>
</feature>
<feature type="domain" description="Calmodulin-binding" evidence="2">
    <location>
        <begin position="1155"/>
        <end position="1270"/>
    </location>
</feature>
<feature type="compositionally biased region" description="Low complexity" evidence="1">
    <location>
        <begin position="54"/>
        <end position="75"/>
    </location>
</feature>
<feature type="compositionally biased region" description="Basic and acidic residues" evidence="1">
    <location>
        <begin position="402"/>
        <end position="416"/>
    </location>
</feature>
<sequence length="1792" mass="202253">MAIRTFSAQESYREGGIEPRKKLKKVRSVKVANLDRLRLSMRREKSRFNRGVVASSDDATVTSGSSSAAISGTSSPNYMKATTSYSARIGSVQANSGNLRSSSAGRSDNRSSSAKSASKLSKVSVQEFSDPAGVNKIKAEKSLKRVPSLKQSKKMSSKKSMKIRARYSQFPDVGIISDEILDFSILRNQNNTDIIDGGMEIDPESLNVIASRGQDSIGKTGTKQKGILERSTSRRMIRLRSIKSSRTRQRPQSRLSSGATELMSYEREVFSAEPHYMKGTSSQDKRKKSDKGLTRTSSLRPLRILAKIPSLRPKRSKVRKRPQVTPLSGKGVDRATCSSTLKRTEVPDEIELHSMGRESEGTSSFHLCPYSYCSIHGHHHQTPSQPLKEFISAKRKLFSNQKGEKSDSKSRGEVEHYTISAESDQSRQIVSAESYALQEVMNVTKKNALEAEEDGIDFLIKIYAKPRKKWAAEGTLSNDAETLNGSTYDQISVWDYDGKQAETPSETSEPEEIQRAMNDVQQEKFEIFKACNVDSNEIILQQPLELPDNGSKSVSDLKELEPSISKEELQDSSKDTYHLASRESAASPGGDLIHILSDKQKYTSMWQLIHQQLLSSEASMDNVQEVIQEDEKGSGDGNTSHEMSSLDLEQSRYNNNRKEDVDDQVAVTQKLELHQTAAIKLVQEALDAILQHDAESYHQQSNPVQEMAYSSVTEEISTPTASIEENYRKDGEVDGREMGLGSAEKQNKMKKMGNRLLQKEPDEKEMSGRKMSKSFSRLKKLFMTAKFIKAMERLKKINPRKPQYLSAEPTSENERIYLRHLSMNETKNTEEWMLDNALRQVISRLDPDQQRRVARLVEAYETVTPELEVNTNRLYPMTSVPAPGSKVANPLIDEEKNRFVESKQDTSVSDEKVLQKKDDGVLVSQKDVPEEKCSREEKKYQANITGEKILQDAGVTNDLDSTFVDGGVGIEDPINTLKDSSQYPTGDSEVSLVGDMTSIFFNKQQYTGMWNLIYQHAVSNEASVDEKQRLNGYDEENQNDTINCQQITDRDSIPSSFSMDQKEDEDNKSTASEIPDVEQSAAIKLVKEALNAILKRYEQPPQLQPIPDHHTASDDARDLCNSTSTPCTEEDFKERVKNAEKHADTDLEDKMHHVENILSPQQQVESDELKAPQRKISNSLSKLKKAIATTRFIKAMERLTKSSLRRSQNLYSDTRSEKERIYLRHRSMDGRKNDEEWMLDYALRQVISKMDPDQQRRVALIVRAFETVHPEQREKSIRCYPTTGEAVGDHVLASSTNEVNEGYLESQQKRLKSIEPIPLMQDNSILLPSREALQEKIPREHHAQQTSLADDIFLQETSEAALSKSTLKLSEESSRLSSMVVTPEEPNIRDKETGRAFEQSSPFPTADSEVKPDGDMANILLDKQKYTSMWNLIHQHVLSNEAATTGQQEVNEVDEEKQGNDATTWQAINDPDSIQSNQLEKSKVDKDNHSAAFDQSAAINLVKEAINAILQCHEQKSNQQSCQEPGRAADNARELCDTTALDPTKDNSEENRVEKHRNSGPEKKLHEVESTRAPLQKQAEPFEAIKDQRKMSKSLSKLKKAIVTAKFIKAMERLRKINPRKPQHLPPEVASEEERIYLRHLSIKGRKNDEEWMLDYALRKVLCSLAPDQQRKVASLVEAFETVHPEQKSIRYRSKSEWDNETGSGSTTDQKRIPKSKHNSSMPNNDTIPPMPYDELDKIGKDATFEKSVQDQGMKFSNQRMNLSHKVSDSDDNNLHSHHQVSSTGKAMLISY</sequence>
<evidence type="ECO:0000259" key="2">
    <source>
        <dbReference type="SMART" id="SM01054"/>
    </source>
</evidence>
<feature type="compositionally biased region" description="Basic and acidic residues" evidence="1">
    <location>
        <begin position="555"/>
        <end position="581"/>
    </location>
</feature>
<feature type="compositionally biased region" description="Polar residues" evidence="1">
    <location>
        <begin position="1"/>
        <end position="10"/>
    </location>
</feature>
<feature type="region of interest" description="Disordered" evidence="1">
    <location>
        <begin position="215"/>
        <end position="234"/>
    </location>
</feature>
<feature type="compositionally biased region" description="Basic and acidic residues" evidence="1">
    <location>
        <begin position="1766"/>
        <end position="1775"/>
    </location>
</feature>
<dbReference type="Gramene" id="AUR62030383-RA">
    <property type="protein sequence ID" value="AUR62030383-RA:cds"/>
    <property type="gene ID" value="AUR62030383"/>
</dbReference>
<name>A0A803MJD7_CHEQI</name>
<organism evidence="3 4">
    <name type="scientific">Chenopodium quinoa</name>
    <name type="common">Quinoa</name>
    <dbReference type="NCBI Taxonomy" id="63459"/>
    <lineage>
        <taxon>Eukaryota</taxon>
        <taxon>Viridiplantae</taxon>
        <taxon>Streptophyta</taxon>
        <taxon>Embryophyta</taxon>
        <taxon>Tracheophyta</taxon>
        <taxon>Spermatophyta</taxon>
        <taxon>Magnoliopsida</taxon>
        <taxon>eudicotyledons</taxon>
        <taxon>Gunneridae</taxon>
        <taxon>Pentapetalae</taxon>
        <taxon>Caryophyllales</taxon>
        <taxon>Chenopodiaceae</taxon>
        <taxon>Chenopodioideae</taxon>
        <taxon>Atripliceae</taxon>
        <taxon>Chenopodium</taxon>
    </lineage>
</organism>
<dbReference type="PANTHER" id="PTHR33923:SF3">
    <property type="entry name" value="CALMODULIN BINDING PROTEIN PICBP"/>
    <property type="match status" value="1"/>
</dbReference>
<feature type="region of interest" description="Disordered" evidence="1">
    <location>
        <begin position="95"/>
        <end position="122"/>
    </location>
</feature>
<evidence type="ECO:0000256" key="1">
    <source>
        <dbReference type="SAM" id="MobiDB-lite"/>
    </source>
</evidence>
<feature type="region of interest" description="Disordered" evidence="1">
    <location>
        <begin position="730"/>
        <end position="753"/>
    </location>
</feature>
<feature type="compositionally biased region" description="Basic and acidic residues" evidence="1">
    <location>
        <begin position="1686"/>
        <end position="1698"/>
    </location>
</feature>
<dbReference type="InterPro" id="IPR012417">
    <property type="entry name" value="CaM-bd_dom_pln"/>
</dbReference>
<feature type="compositionally biased region" description="Polar residues" evidence="1">
    <location>
        <begin position="1460"/>
        <end position="1474"/>
    </location>
</feature>
<feature type="compositionally biased region" description="Basic and acidic residues" evidence="1">
    <location>
        <begin position="1386"/>
        <end position="1395"/>
    </location>
</feature>
<reference evidence="3" key="2">
    <citation type="submission" date="2021-03" db="UniProtKB">
        <authorList>
            <consortium name="EnsemblPlants"/>
        </authorList>
    </citation>
    <scope>IDENTIFICATION</scope>
</reference>
<dbReference type="InterPro" id="IPR044681">
    <property type="entry name" value="PICBP-like"/>
</dbReference>
<feature type="region of interest" description="Disordered" evidence="1">
    <location>
        <begin position="1377"/>
        <end position="1413"/>
    </location>
</feature>
<dbReference type="PANTHER" id="PTHR33923">
    <property type="entry name" value="CALMODULIN-BINDING PROTEIN-RELATED"/>
    <property type="match status" value="1"/>
</dbReference>
<feature type="region of interest" description="Disordered" evidence="1">
    <location>
        <begin position="1100"/>
        <end position="1133"/>
    </location>
</feature>
<feature type="domain" description="Calmodulin-binding" evidence="2">
    <location>
        <begin position="1567"/>
        <end position="1685"/>
    </location>
</feature>
<dbReference type="EnsemblPlants" id="AUR62030383-RA">
    <property type="protein sequence ID" value="AUR62030383-RA:cds"/>
    <property type="gene ID" value="AUR62030383"/>
</dbReference>